<comment type="similarity">
    <text evidence="1">Belongs to the Gfa family.</text>
</comment>
<dbReference type="PROSITE" id="PS51891">
    <property type="entry name" value="CENP_V_GFA"/>
    <property type="match status" value="1"/>
</dbReference>
<sequence>MEGRCQCGTVRFRTPLEKPIKWYICHCHECRRQSASAFGISAIFPHFDLGSQPAAASESLDAESSSLSASAGVPEGGDATTTTRTAESDWIGVYEHSRTSSGRPKKCYYCKKCGTRIMNVSVAPAGTSNPGFVAVKGGCLESIDGDIFTQATHIWTKSALVPIPEGAESYPEEPPPRA</sequence>
<evidence type="ECO:0000313" key="6">
    <source>
        <dbReference type="EMBL" id="OAP62755.1"/>
    </source>
</evidence>
<dbReference type="OrthoDB" id="5290969at2759"/>
<feature type="domain" description="CENP-V/GFA" evidence="5">
    <location>
        <begin position="1"/>
        <end position="171"/>
    </location>
</feature>
<evidence type="ECO:0000313" key="7">
    <source>
        <dbReference type="Proteomes" id="UP000078343"/>
    </source>
</evidence>
<evidence type="ECO:0000256" key="3">
    <source>
        <dbReference type="ARBA" id="ARBA00022833"/>
    </source>
</evidence>
<evidence type="ECO:0000256" key="4">
    <source>
        <dbReference type="ARBA" id="ARBA00023239"/>
    </source>
</evidence>
<evidence type="ECO:0000259" key="5">
    <source>
        <dbReference type="PROSITE" id="PS51891"/>
    </source>
</evidence>
<reference evidence="6 7" key="1">
    <citation type="submission" date="2016-04" db="EMBL/GenBank/DDBJ databases">
        <title>Draft genome of Fonsecaea erecta CBS 125763.</title>
        <authorList>
            <person name="Weiss V.A."/>
            <person name="Vicente V.A."/>
            <person name="Raittz R.T."/>
            <person name="Moreno L.F."/>
            <person name="De Souza E.M."/>
            <person name="Pedrosa F.O."/>
            <person name="Steffens M.B."/>
            <person name="Faoro H."/>
            <person name="Tadra-Sfeir M.Z."/>
            <person name="Najafzadeh M.J."/>
            <person name="Felipe M.S."/>
            <person name="Teixeira M."/>
            <person name="Sun J."/>
            <person name="Xi L."/>
            <person name="Gomes R."/>
            <person name="De Azevedo C.M."/>
            <person name="Salgado C.G."/>
            <person name="Da Silva M.B."/>
            <person name="Nascimento M.F."/>
            <person name="Queiroz-Telles F."/>
            <person name="Attili D.S."/>
            <person name="Gorbushina A."/>
        </authorList>
    </citation>
    <scope>NUCLEOTIDE SEQUENCE [LARGE SCALE GENOMIC DNA]</scope>
    <source>
        <strain evidence="6 7">CBS 125763</strain>
    </source>
</reference>
<dbReference type="GO" id="GO:0046872">
    <property type="term" value="F:metal ion binding"/>
    <property type="evidence" value="ECO:0007669"/>
    <property type="project" value="UniProtKB-KW"/>
</dbReference>
<dbReference type="PANTHER" id="PTHR33337:SF3">
    <property type="entry name" value="CENP-V_GFA DOMAIN-CONTAINING PROTEIN"/>
    <property type="match status" value="1"/>
</dbReference>
<dbReference type="Pfam" id="PF04828">
    <property type="entry name" value="GFA"/>
    <property type="match status" value="1"/>
</dbReference>
<keyword evidence="3" id="KW-0862">Zinc</keyword>
<keyword evidence="7" id="KW-1185">Reference proteome</keyword>
<evidence type="ECO:0000256" key="1">
    <source>
        <dbReference type="ARBA" id="ARBA00005495"/>
    </source>
</evidence>
<dbReference type="AlphaFoldDB" id="A0A178ZUK3"/>
<comment type="caution">
    <text evidence="6">The sequence shown here is derived from an EMBL/GenBank/DDBJ whole genome shotgun (WGS) entry which is preliminary data.</text>
</comment>
<dbReference type="RefSeq" id="XP_018696122.1">
    <property type="nucleotide sequence ID" value="XM_018833498.1"/>
</dbReference>
<dbReference type="SUPFAM" id="SSF51316">
    <property type="entry name" value="Mss4-like"/>
    <property type="match status" value="1"/>
</dbReference>
<proteinExistence type="inferred from homology"/>
<organism evidence="6 7">
    <name type="scientific">Fonsecaea erecta</name>
    <dbReference type="NCBI Taxonomy" id="1367422"/>
    <lineage>
        <taxon>Eukaryota</taxon>
        <taxon>Fungi</taxon>
        <taxon>Dikarya</taxon>
        <taxon>Ascomycota</taxon>
        <taxon>Pezizomycotina</taxon>
        <taxon>Eurotiomycetes</taxon>
        <taxon>Chaetothyriomycetidae</taxon>
        <taxon>Chaetothyriales</taxon>
        <taxon>Herpotrichiellaceae</taxon>
        <taxon>Fonsecaea</taxon>
    </lineage>
</organism>
<name>A0A178ZUK3_9EURO</name>
<protein>
    <recommendedName>
        <fullName evidence="5">CENP-V/GFA domain-containing protein</fullName>
    </recommendedName>
</protein>
<dbReference type="Proteomes" id="UP000078343">
    <property type="component" value="Unassembled WGS sequence"/>
</dbReference>
<gene>
    <name evidence="6" type="ORF">AYL99_01982</name>
</gene>
<dbReference type="GO" id="GO:0016846">
    <property type="term" value="F:carbon-sulfur lyase activity"/>
    <property type="evidence" value="ECO:0007669"/>
    <property type="project" value="InterPro"/>
</dbReference>
<dbReference type="GeneID" id="30006152"/>
<dbReference type="PANTHER" id="PTHR33337">
    <property type="entry name" value="GFA DOMAIN-CONTAINING PROTEIN"/>
    <property type="match status" value="1"/>
</dbReference>
<evidence type="ECO:0000256" key="2">
    <source>
        <dbReference type="ARBA" id="ARBA00022723"/>
    </source>
</evidence>
<dbReference type="InterPro" id="IPR011057">
    <property type="entry name" value="Mss4-like_sf"/>
</dbReference>
<dbReference type="Gene3D" id="3.90.1590.10">
    <property type="entry name" value="glutathione-dependent formaldehyde- activating enzyme (gfa)"/>
    <property type="match status" value="1"/>
</dbReference>
<dbReference type="EMBL" id="LVYI01000002">
    <property type="protein sequence ID" value="OAP62755.1"/>
    <property type="molecule type" value="Genomic_DNA"/>
</dbReference>
<keyword evidence="2" id="KW-0479">Metal-binding</keyword>
<keyword evidence="4" id="KW-0456">Lyase</keyword>
<dbReference type="InterPro" id="IPR006913">
    <property type="entry name" value="CENP-V/GFA"/>
</dbReference>
<accession>A0A178ZUK3</accession>